<name>A0A7D9EBV2_PARCT</name>
<dbReference type="Pfam" id="PF03372">
    <property type="entry name" value="Exo_endo_phos"/>
    <property type="match status" value="1"/>
</dbReference>
<dbReference type="EMBL" id="CACRXK020005575">
    <property type="protein sequence ID" value="CAB4006694.1"/>
    <property type="molecule type" value="Genomic_DNA"/>
</dbReference>
<evidence type="ECO:0000259" key="1">
    <source>
        <dbReference type="Pfam" id="PF03372"/>
    </source>
</evidence>
<evidence type="ECO:0000313" key="2">
    <source>
        <dbReference type="EMBL" id="CAB4006694.1"/>
    </source>
</evidence>
<dbReference type="GO" id="GO:0031012">
    <property type="term" value="C:extracellular matrix"/>
    <property type="evidence" value="ECO:0007669"/>
    <property type="project" value="TreeGrafter"/>
</dbReference>
<feature type="non-terminal residue" evidence="2">
    <location>
        <position position="1"/>
    </location>
</feature>
<comment type="caution">
    <text evidence="2">The sequence shown here is derived from an EMBL/GenBank/DDBJ whole genome shotgun (WGS) entry which is preliminary data.</text>
</comment>
<dbReference type="PANTHER" id="PTHR33395">
    <property type="entry name" value="TRANSCRIPTASE, PUTATIVE-RELATED-RELATED"/>
    <property type="match status" value="1"/>
</dbReference>
<reference evidence="2" key="1">
    <citation type="submission" date="2020-04" db="EMBL/GenBank/DDBJ databases">
        <authorList>
            <person name="Alioto T."/>
            <person name="Alioto T."/>
            <person name="Gomez Garrido J."/>
        </authorList>
    </citation>
    <scope>NUCLEOTIDE SEQUENCE</scope>
    <source>
        <strain evidence="2">A484AB</strain>
    </source>
</reference>
<organism evidence="2 3">
    <name type="scientific">Paramuricea clavata</name>
    <name type="common">Red gorgonian</name>
    <name type="synonym">Violescent sea-whip</name>
    <dbReference type="NCBI Taxonomy" id="317549"/>
    <lineage>
        <taxon>Eukaryota</taxon>
        <taxon>Metazoa</taxon>
        <taxon>Cnidaria</taxon>
        <taxon>Anthozoa</taxon>
        <taxon>Octocorallia</taxon>
        <taxon>Malacalcyonacea</taxon>
        <taxon>Plexauridae</taxon>
        <taxon>Paramuricea</taxon>
    </lineage>
</organism>
<dbReference type="GO" id="GO:0003964">
    <property type="term" value="F:RNA-directed DNA polymerase activity"/>
    <property type="evidence" value="ECO:0007669"/>
    <property type="project" value="UniProtKB-KW"/>
</dbReference>
<dbReference type="PANTHER" id="PTHR33395:SF22">
    <property type="entry name" value="REVERSE TRANSCRIPTASE DOMAIN-CONTAINING PROTEIN"/>
    <property type="match status" value="1"/>
</dbReference>
<feature type="domain" description="Endonuclease/exonuclease/phosphatase" evidence="1">
    <location>
        <begin position="292"/>
        <end position="429"/>
    </location>
</feature>
<dbReference type="InterPro" id="IPR036691">
    <property type="entry name" value="Endo/exonu/phosph_ase_sf"/>
</dbReference>
<dbReference type="InterPro" id="IPR005135">
    <property type="entry name" value="Endo/exonuclease/phosphatase"/>
</dbReference>
<keyword evidence="3" id="KW-1185">Reference proteome</keyword>
<gene>
    <name evidence="2" type="ORF">PACLA_8A021701</name>
</gene>
<keyword evidence="2" id="KW-0695">RNA-directed DNA polymerase</keyword>
<proteinExistence type="predicted"/>
<keyword evidence="2" id="KW-0808">Transferase</keyword>
<accession>A0A7D9EBV2</accession>
<dbReference type="Proteomes" id="UP001152795">
    <property type="component" value="Unassembled WGS sequence"/>
</dbReference>
<evidence type="ECO:0000313" key="3">
    <source>
        <dbReference type="Proteomes" id="UP001152795"/>
    </source>
</evidence>
<sequence length="643" mass="73457">MTASSCTSCNRLKKKIKTLQKTISWHKKTKATLQKKIQRLEAENRTLFASQPSVSTAALDEAYIDEDNEQEYLDDDASMDYSSLEESGQSAAEMDEEITKNTVSVDEGTSPYNEPMFLVHYSPLVELFGRFCFNCKSENPKVQVKHIGSMATVVQACSKCLMENFTWRSQPMVMGRYAAGNMTSFGILMSGINISQAMLMFRHMNLATICVRTYHIHQSTHLFPAVLKHWEVYQSGLIEEVKDNDSNIQRFNSIENDNANNANSPLGNDVNRQQSHASGSLFPKLKGFKVCHLNIASLIKHYDELLLYMQNKLFDIITLNKTRLDSSVLNGEIEIPGYDIVRRDRNRSGGGVAMYIRSNIPYTIRKDLFPGNLELICIEIKKFKSKPQLITTWYRPPNSSVELFSEFENFLKLLEDENKEIIITGDLNCNILEQNKSLPTSKLVDLIDIYQLQHYKNYNVNQFNNDLSEVFSLPLDSAILTDPNALWNDFKNKFLSVADKHAPIRQRRVKSEYKPWLTNEIKQMSYQTKQEYFRDKLSNAKNSKESWRTINELLNKKPKTSEVKELDINGQLITDDDKIADAFNQYFSTIGSTLSDKITGNCTDPMNFVTPLDGSIFNFTSITLQETIDALNEIKTKKSPGLD</sequence>
<keyword evidence="2" id="KW-0548">Nucleotidyltransferase</keyword>
<protein>
    <submittedName>
        <fullName evidence="2">RNA-directed DNA polymerase from transposon BS</fullName>
    </submittedName>
</protein>
<dbReference type="Gene3D" id="3.60.10.10">
    <property type="entry name" value="Endonuclease/exonuclease/phosphatase"/>
    <property type="match status" value="1"/>
</dbReference>
<dbReference type="SUPFAM" id="SSF56219">
    <property type="entry name" value="DNase I-like"/>
    <property type="match status" value="1"/>
</dbReference>
<dbReference type="AlphaFoldDB" id="A0A7D9EBV2"/>
<dbReference type="OrthoDB" id="10558732at2759"/>